<dbReference type="InterPro" id="IPR050400">
    <property type="entry name" value="Bact_Cytoskel_RodZ"/>
</dbReference>
<organism evidence="4 5">
    <name type="scientific">Candidatus Desantisbacteria bacterium CG2_30_40_21</name>
    <dbReference type="NCBI Taxonomy" id="1817895"/>
    <lineage>
        <taxon>Bacteria</taxon>
        <taxon>Candidatus Desantisiibacteriota</taxon>
    </lineage>
</organism>
<evidence type="ECO:0000313" key="4">
    <source>
        <dbReference type="EMBL" id="OIP38993.1"/>
    </source>
</evidence>
<comment type="caution">
    <text evidence="4">The sequence shown here is derived from an EMBL/GenBank/DDBJ whole genome shotgun (WGS) entry which is preliminary data.</text>
</comment>
<dbReference type="GO" id="GO:0003677">
    <property type="term" value="F:DNA binding"/>
    <property type="evidence" value="ECO:0007669"/>
    <property type="project" value="InterPro"/>
</dbReference>
<reference evidence="4 5" key="1">
    <citation type="journal article" date="2016" name="Environ. Microbiol.">
        <title>Genomic resolution of a cold subsurface aquifer community provides metabolic insights for novel microbes adapted to high CO concentrations.</title>
        <authorList>
            <person name="Probst A.J."/>
            <person name="Castelle C.J."/>
            <person name="Singh A."/>
            <person name="Brown C.T."/>
            <person name="Anantharaman K."/>
            <person name="Sharon I."/>
            <person name="Hug L.A."/>
            <person name="Burstein D."/>
            <person name="Emerson J.B."/>
            <person name="Thomas B.C."/>
            <person name="Banfield J.F."/>
        </authorList>
    </citation>
    <scope>NUCLEOTIDE SEQUENCE [LARGE SCALE GENOMIC DNA]</scope>
    <source>
        <strain evidence="4">CG2_30_40_21</strain>
    </source>
</reference>
<dbReference type="Proteomes" id="UP000183085">
    <property type="component" value="Unassembled WGS sequence"/>
</dbReference>
<feature type="compositionally biased region" description="Basic and acidic residues" evidence="1">
    <location>
        <begin position="299"/>
        <end position="316"/>
    </location>
</feature>
<dbReference type="PANTHER" id="PTHR34475:SF1">
    <property type="entry name" value="CYTOSKELETON PROTEIN RODZ"/>
    <property type="match status" value="1"/>
</dbReference>
<dbReference type="PANTHER" id="PTHR34475">
    <property type="match status" value="1"/>
</dbReference>
<evidence type="ECO:0000313" key="5">
    <source>
        <dbReference type="Proteomes" id="UP000183085"/>
    </source>
</evidence>
<gene>
    <name evidence="4" type="ORF">AUJ95_06015</name>
</gene>
<proteinExistence type="predicted"/>
<evidence type="ECO:0000259" key="3">
    <source>
        <dbReference type="Pfam" id="PF13464"/>
    </source>
</evidence>
<feature type="compositionally biased region" description="Basic and acidic residues" evidence="1">
    <location>
        <begin position="273"/>
        <end position="289"/>
    </location>
</feature>
<dbReference type="STRING" id="1817895.AUJ95_06015"/>
<sequence>MERIGDVLKKKRLDLDISLGQSAEETMIASRYLESMENSDFSPFPGNVYARGFLRRYAEYLKLEEVEIQKLLSQYKAEQEDESFSQTEKKIDVKTTVLRNVRANKKNLYLYSTIIIIAFLIAGGILGAIIIPFLGREPKIDIDQSKLLSQEELMRKSKQPEKKKETRLEIKPVIIKGVLLEGNAFEEVWVQVQIDSGKNKEILIKAGEKIKWNAKGKICLTMGNAGAIAWKFNSKAIGTLGKTGIAKTMLFTPKKMQTVIKKELPVPIPSLSSKEEEKSLTENKEKQETDTIVSFQEQAMREKNTTQTTEERTKTQ</sequence>
<dbReference type="AlphaFoldDB" id="A0A1J5DSE1"/>
<keyword evidence="2" id="KW-1133">Transmembrane helix</keyword>
<feature type="region of interest" description="Disordered" evidence="1">
    <location>
        <begin position="270"/>
        <end position="316"/>
    </location>
</feature>
<evidence type="ECO:0000256" key="2">
    <source>
        <dbReference type="SAM" id="Phobius"/>
    </source>
</evidence>
<dbReference type="Pfam" id="PF13464">
    <property type="entry name" value="RodZ_C"/>
    <property type="match status" value="1"/>
</dbReference>
<dbReference type="Gene3D" id="1.10.260.40">
    <property type="entry name" value="lambda repressor-like DNA-binding domains"/>
    <property type="match status" value="1"/>
</dbReference>
<feature type="domain" description="Cytoskeleton protein RodZ-like C-terminal" evidence="3">
    <location>
        <begin position="186"/>
        <end position="243"/>
    </location>
</feature>
<accession>A0A1J5DSE1</accession>
<feature type="transmembrane region" description="Helical" evidence="2">
    <location>
        <begin position="108"/>
        <end position="134"/>
    </location>
</feature>
<name>A0A1J5DSE1_9BACT</name>
<dbReference type="Pfam" id="PF13413">
    <property type="entry name" value="HTH_25"/>
    <property type="match status" value="1"/>
</dbReference>
<evidence type="ECO:0000256" key="1">
    <source>
        <dbReference type="SAM" id="MobiDB-lite"/>
    </source>
</evidence>
<dbReference type="InterPro" id="IPR010982">
    <property type="entry name" value="Lambda_DNA-bd_dom_sf"/>
</dbReference>
<keyword evidence="2" id="KW-0812">Transmembrane</keyword>
<dbReference type="EMBL" id="MNYI01000164">
    <property type="protein sequence ID" value="OIP38993.1"/>
    <property type="molecule type" value="Genomic_DNA"/>
</dbReference>
<dbReference type="InterPro" id="IPR025194">
    <property type="entry name" value="RodZ-like_C"/>
</dbReference>
<keyword evidence="2" id="KW-0472">Membrane</keyword>
<protein>
    <recommendedName>
        <fullName evidence="3">Cytoskeleton protein RodZ-like C-terminal domain-containing protein</fullName>
    </recommendedName>
</protein>